<feature type="region of interest" description="Disordered" evidence="12">
    <location>
        <begin position="1"/>
        <end position="31"/>
    </location>
</feature>
<dbReference type="Proteomes" id="UP000198324">
    <property type="component" value="Unassembled WGS sequence"/>
</dbReference>
<evidence type="ECO:0000256" key="6">
    <source>
        <dbReference type="ARBA" id="ARBA00022679"/>
    </source>
</evidence>
<dbReference type="FunFam" id="3.40.50.2000:FF:000005">
    <property type="entry name" value="Alpha-1,4 glucan phosphorylase"/>
    <property type="match status" value="1"/>
</dbReference>
<keyword evidence="5 11" id="KW-0328">Glycosyltransferase</keyword>
<evidence type="ECO:0000256" key="10">
    <source>
        <dbReference type="PIRSR" id="PIRSR000460-1"/>
    </source>
</evidence>
<evidence type="ECO:0000256" key="1">
    <source>
        <dbReference type="ARBA" id="ARBA00001275"/>
    </source>
</evidence>
<dbReference type="GO" id="GO:0005980">
    <property type="term" value="P:glycogen catabolic process"/>
    <property type="evidence" value="ECO:0007669"/>
    <property type="project" value="TreeGrafter"/>
</dbReference>
<dbReference type="Gene3D" id="3.40.50.2000">
    <property type="entry name" value="Glycogen Phosphorylase B"/>
    <property type="match status" value="2"/>
</dbReference>
<evidence type="ECO:0000256" key="9">
    <source>
        <dbReference type="ARBA" id="ARBA00025174"/>
    </source>
</evidence>
<evidence type="ECO:0000256" key="8">
    <source>
        <dbReference type="ARBA" id="ARBA00023277"/>
    </source>
</evidence>
<evidence type="ECO:0000256" key="12">
    <source>
        <dbReference type="SAM" id="MobiDB-lite"/>
    </source>
</evidence>
<keyword evidence="4" id="KW-0321">Glycogen metabolism</keyword>
<evidence type="ECO:0000256" key="7">
    <source>
        <dbReference type="ARBA" id="ARBA00022898"/>
    </source>
</evidence>
<feature type="modified residue" description="N6-(pyridoxal phosphate)lysine" evidence="10">
    <location>
        <position position="696"/>
    </location>
</feature>
<comment type="similarity">
    <text evidence="3 11">Belongs to the glycogen phosphorylase family.</text>
</comment>
<evidence type="ECO:0000313" key="13">
    <source>
        <dbReference type="EMBL" id="SNR98585.1"/>
    </source>
</evidence>
<dbReference type="InterPro" id="IPR011833">
    <property type="entry name" value="Glycg_phsphrylas"/>
</dbReference>
<evidence type="ECO:0000313" key="14">
    <source>
        <dbReference type="Proteomes" id="UP000198324"/>
    </source>
</evidence>
<dbReference type="InterPro" id="IPR035090">
    <property type="entry name" value="Pyridoxal_P_attach_site"/>
</dbReference>
<dbReference type="PANTHER" id="PTHR11468">
    <property type="entry name" value="GLYCOGEN PHOSPHORYLASE"/>
    <property type="match status" value="1"/>
</dbReference>
<protein>
    <recommendedName>
        <fullName evidence="11">Alpha-1,4 glucan phosphorylase</fullName>
        <ecNumber evidence="11">2.4.1.1</ecNumber>
    </recommendedName>
</protein>
<dbReference type="PANTHER" id="PTHR11468:SF3">
    <property type="entry name" value="GLYCOGEN PHOSPHORYLASE, LIVER FORM"/>
    <property type="match status" value="1"/>
</dbReference>
<comment type="function">
    <text evidence="9">Phosphorylase is an important allosteric enzyme in carbohydrate metabolism. Enzymes from different sources differ in their regulatory mechanisms and in their natural substrates. However, all known phosphorylases share catalytic and structural properties.</text>
</comment>
<reference evidence="13 14" key="1">
    <citation type="submission" date="2017-06" db="EMBL/GenBank/DDBJ databases">
        <authorList>
            <person name="Kim H.J."/>
            <person name="Triplett B.A."/>
        </authorList>
    </citation>
    <scope>NUCLEOTIDE SEQUENCE [LARGE SCALE GENOMIC DNA]</scope>
    <source>
        <strain evidence="13 14">DSM 13116</strain>
    </source>
</reference>
<proteinExistence type="inferred from homology"/>
<gene>
    <name evidence="13" type="ORF">SAMN04488503_2193</name>
</gene>
<keyword evidence="7 10" id="KW-0663">Pyridoxal phosphate</keyword>
<dbReference type="PROSITE" id="PS00102">
    <property type="entry name" value="PHOSPHORYLASE"/>
    <property type="match status" value="1"/>
</dbReference>
<evidence type="ECO:0000256" key="4">
    <source>
        <dbReference type="ARBA" id="ARBA00022600"/>
    </source>
</evidence>
<dbReference type="GO" id="GO:0030170">
    <property type="term" value="F:pyridoxal phosphate binding"/>
    <property type="evidence" value="ECO:0007669"/>
    <property type="project" value="InterPro"/>
</dbReference>
<keyword evidence="14" id="KW-1185">Reference proteome</keyword>
<dbReference type="Pfam" id="PF00343">
    <property type="entry name" value="Phosphorylase"/>
    <property type="match status" value="1"/>
</dbReference>
<dbReference type="AlphaFoldDB" id="A0A239ASA5"/>
<evidence type="ECO:0000256" key="11">
    <source>
        <dbReference type="RuleBase" id="RU000587"/>
    </source>
</evidence>
<feature type="compositionally biased region" description="Pro residues" evidence="12">
    <location>
        <begin position="14"/>
        <end position="26"/>
    </location>
</feature>
<dbReference type="EMBL" id="FZOC01000004">
    <property type="protein sequence ID" value="SNR98585.1"/>
    <property type="molecule type" value="Genomic_DNA"/>
</dbReference>
<organism evidence="13 14">
    <name type="scientific">Humidesulfovibrio mexicanus</name>
    <dbReference type="NCBI Taxonomy" id="147047"/>
    <lineage>
        <taxon>Bacteria</taxon>
        <taxon>Pseudomonadati</taxon>
        <taxon>Thermodesulfobacteriota</taxon>
        <taxon>Desulfovibrionia</taxon>
        <taxon>Desulfovibrionales</taxon>
        <taxon>Desulfovibrionaceae</taxon>
        <taxon>Humidesulfovibrio</taxon>
    </lineage>
</organism>
<dbReference type="InterPro" id="IPR000811">
    <property type="entry name" value="Glyco_trans_35"/>
</dbReference>
<keyword evidence="8 11" id="KW-0119">Carbohydrate metabolism</keyword>
<dbReference type="NCBIfam" id="TIGR02093">
    <property type="entry name" value="P_ylase"/>
    <property type="match status" value="1"/>
</dbReference>
<comment type="cofactor">
    <cofactor evidence="2 11">
        <name>pyridoxal 5'-phosphate</name>
        <dbReference type="ChEBI" id="CHEBI:597326"/>
    </cofactor>
</comment>
<keyword evidence="6 11" id="KW-0808">Transferase</keyword>
<dbReference type="RefSeq" id="WP_089274406.1">
    <property type="nucleotide sequence ID" value="NZ_FZOC01000004.1"/>
</dbReference>
<comment type="function">
    <text evidence="11">Allosteric enzyme that catalyzes the rate-limiting step in glycogen catabolism, the phosphorolytic cleavage of glycogen to produce glucose-1-phosphate, and plays a central role in maintaining cellular and organismal glucose homeostasis.</text>
</comment>
<evidence type="ECO:0000256" key="5">
    <source>
        <dbReference type="ARBA" id="ARBA00022676"/>
    </source>
</evidence>
<dbReference type="GO" id="GO:0008184">
    <property type="term" value="F:glycogen phosphorylase activity"/>
    <property type="evidence" value="ECO:0007669"/>
    <property type="project" value="InterPro"/>
</dbReference>
<dbReference type="OrthoDB" id="7229284at2"/>
<dbReference type="CDD" id="cd04300">
    <property type="entry name" value="GT35_Glycogen_Phosphorylase"/>
    <property type="match status" value="1"/>
</dbReference>
<evidence type="ECO:0000256" key="2">
    <source>
        <dbReference type="ARBA" id="ARBA00001933"/>
    </source>
</evidence>
<dbReference type="FunFam" id="3.40.50.2000:FF:000002">
    <property type="entry name" value="Alpha-1,4 glucan phosphorylase"/>
    <property type="match status" value="1"/>
</dbReference>
<evidence type="ECO:0000256" key="3">
    <source>
        <dbReference type="ARBA" id="ARBA00006047"/>
    </source>
</evidence>
<comment type="catalytic activity">
    <reaction evidence="1 11">
        <text>[(1-&gt;4)-alpha-D-glucosyl](n) + phosphate = [(1-&gt;4)-alpha-D-glucosyl](n-1) + alpha-D-glucose 1-phosphate</text>
        <dbReference type="Rhea" id="RHEA:41732"/>
        <dbReference type="Rhea" id="RHEA-COMP:9584"/>
        <dbReference type="Rhea" id="RHEA-COMP:9586"/>
        <dbReference type="ChEBI" id="CHEBI:15444"/>
        <dbReference type="ChEBI" id="CHEBI:43474"/>
        <dbReference type="ChEBI" id="CHEBI:58601"/>
        <dbReference type="EC" id="2.4.1.1"/>
    </reaction>
</comment>
<dbReference type="EC" id="2.4.1.1" evidence="11"/>
<dbReference type="PIRSF" id="PIRSF000460">
    <property type="entry name" value="Pprylas_GlgP"/>
    <property type="match status" value="1"/>
</dbReference>
<dbReference type="SUPFAM" id="SSF53756">
    <property type="entry name" value="UDP-Glycosyltransferase/glycogen phosphorylase"/>
    <property type="match status" value="1"/>
</dbReference>
<accession>A0A239ASA5</accession>
<feature type="compositionally biased region" description="Basic residues" evidence="12">
    <location>
        <begin position="1"/>
        <end position="12"/>
    </location>
</feature>
<dbReference type="GO" id="GO:0005737">
    <property type="term" value="C:cytoplasm"/>
    <property type="evidence" value="ECO:0007669"/>
    <property type="project" value="TreeGrafter"/>
</dbReference>
<sequence length="846" mass="96463">MPVKKPVPKRPAQKSPPVPQPQPVSGPCPDDPEEQVGFCSLIEKLKKDIRRHMFAFLGKDIARAGIHDYYKALAYTMRERMAEHWIRTQRSYYDASAKRVYYLSLEFLVGRSLKNNVLCLGLEDQVREALAEMGQDFEEVAETEWDAGLGNGGLGRLASCYLDSLATLKIPAYGYGIRYEYGIFHQSIQDGWQVERPDNWLRFGNPWEYDRAGYLYPVQFGGEVRAYTDEQGRLRAVWEGGEKVMAMAYDMMVPGYQNGNVINMRLWSAKSSRDFDLEFFNSGAYLRAIEDKAKSENISKVLYPTDSFVEGQELRLKQQYFFVAATFQDITRRHLKHHQGFDELPDLVAVQLNDTHPAIAIPELMRILLDEHLLPWEKAWEICVGTFAYTNHTVMPEALEHWPVDLMTRVLPRHMQIIFEINRRFLDEVRKRYPGDDERLRRLSLISEDYGKRVRMANLAVLGSHSVNGVSALHTDILKNSTFRDFAELFPERFNNKTNGVTPRRWLRQCNPGLAELIAEGIGHGFVTDLSRLEGLKPLAADAEFRARWGKVKHKNKQRLAEYVLYKLDRKLDPDSLFDVQVKRIHEYKRQLLNVLHVVSLYDDLRSGRLGRDIVPRTVIFGGKAAPGYRMAKLIIRLIHAVSDAVAREPKCQGQLAVAFLPNYCVSNAEKIIPGAELSEQISLAGTEASGTGNMKFSLNGALTIGTLDGANVEIRERVGAENFFLFGLTTPEAGALKARGYNPWEYYQKDETLHRVLDLVASGHFSPLQPDLFRPVVDSLLKDGDRWMLLADFRSYVEAQKQVARLYRSSELWLEKSILNTAGMGYFSSDRAVAEYARDIWGVGV</sequence>
<name>A0A239ASA5_9BACT</name>